<dbReference type="InterPro" id="IPR001683">
    <property type="entry name" value="PX_dom"/>
</dbReference>
<gene>
    <name evidence="8" type="ORF">MKK02DRAFT_36914</name>
</gene>
<comment type="caution">
    <text evidence="8">The sequence shown here is derived from an EMBL/GenBank/DDBJ whole genome shotgun (WGS) entry which is preliminary data.</text>
</comment>
<dbReference type="GO" id="GO:0007034">
    <property type="term" value="P:vacuolar transport"/>
    <property type="evidence" value="ECO:0007669"/>
    <property type="project" value="UniProtKB-ARBA"/>
</dbReference>
<dbReference type="GeneID" id="77728723"/>
<name>A0AA38HBE1_9TREE</name>
<evidence type="ECO:0000313" key="9">
    <source>
        <dbReference type="Proteomes" id="UP001164286"/>
    </source>
</evidence>
<dbReference type="PANTHER" id="PTHR22775">
    <property type="entry name" value="SORTING NEXIN"/>
    <property type="match status" value="1"/>
</dbReference>
<dbReference type="Pfam" id="PF00787">
    <property type="entry name" value="PX"/>
    <property type="match status" value="1"/>
</dbReference>
<dbReference type="Proteomes" id="UP001164286">
    <property type="component" value="Unassembled WGS sequence"/>
</dbReference>
<dbReference type="GO" id="GO:0097576">
    <property type="term" value="P:vacuole fusion"/>
    <property type="evidence" value="ECO:0007669"/>
    <property type="project" value="UniProtKB-ARBA"/>
</dbReference>
<evidence type="ECO:0000256" key="5">
    <source>
        <dbReference type="SAM" id="MobiDB-lite"/>
    </source>
</evidence>
<dbReference type="Gene3D" id="1.20.5.110">
    <property type="match status" value="1"/>
</dbReference>
<keyword evidence="9" id="KW-1185">Reference proteome</keyword>
<dbReference type="CDD" id="cd15858">
    <property type="entry name" value="SNARE_VAM7"/>
    <property type="match status" value="1"/>
</dbReference>
<evidence type="ECO:0000259" key="7">
    <source>
        <dbReference type="PROSITE" id="PS50195"/>
    </source>
</evidence>
<feature type="region of interest" description="Disordered" evidence="5">
    <location>
        <begin position="123"/>
        <end position="147"/>
    </location>
</feature>
<keyword evidence="3" id="KW-0175">Coiled coil</keyword>
<dbReference type="PROSITE" id="PS50195">
    <property type="entry name" value="PX"/>
    <property type="match status" value="1"/>
</dbReference>
<reference evidence="8" key="1">
    <citation type="journal article" date="2022" name="G3 (Bethesda)">
        <title>High quality genome of the basidiomycete yeast Dioszegia hungarica PDD-24b-2 isolated from cloud water.</title>
        <authorList>
            <person name="Jarrige D."/>
            <person name="Haridas S."/>
            <person name="Bleykasten-Grosshans C."/>
            <person name="Joly M."/>
            <person name="Nadalig T."/>
            <person name="Sancelme M."/>
            <person name="Vuilleumier S."/>
            <person name="Grigoriev I.V."/>
            <person name="Amato P."/>
            <person name="Bringel F."/>
        </authorList>
    </citation>
    <scope>NUCLEOTIDE SEQUENCE</scope>
    <source>
        <strain evidence="8">PDD-24b-2</strain>
    </source>
</reference>
<dbReference type="InterPro" id="IPR036871">
    <property type="entry name" value="PX_dom_sf"/>
</dbReference>
<sequence>MSDIQNIAITSTQTVQQPKPHTTYTIQISTPIRTWTVARRYSDFIDLHAELTSSTGREPPGTLPGKHVWSLTRSVYDDKIIRERRVLLEQYLRSILTTKDTRWRQAYGWTDFLAVPQVRASGSGPSSSSSSFDPSSSSTVGPSPEIWTPQTWLSEQTALSSLIRSIRSALLKRDALAGMSDAVGSRQAGVEAKRLLRDLGPRVDRLEKELGGLKGGLGEGEKRRREEMVENLRAERGSLTRMAEAGVRAGGGGSGFSRASGGGGDSGSPTPASSALFGSHAHAPAAPGRVFGQKAPPQETEETRPLDDGGVLQLQQSKMGEQDQALGELSKLLQRQRKMGEEIYQEIGEQNEMLDDLDTSVDKTGGKLGKAKREMNRLK</sequence>
<dbReference type="GO" id="GO:0000329">
    <property type="term" value="C:fungal-type vacuole membrane"/>
    <property type="evidence" value="ECO:0007669"/>
    <property type="project" value="UniProtKB-ARBA"/>
</dbReference>
<dbReference type="RefSeq" id="XP_052945696.1">
    <property type="nucleotide sequence ID" value="XM_053089518.1"/>
</dbReference>
<feature type="domain" description="T-SNARE coiled-coil homology" evidence="6">
    <location>
        <begin position="316"/>
        <end position="378"/>
    </location>
</feature>
<evidence type="ECO:0000256" key="3">
    <source>
        <dbReference type="ARBA" id="ARBA00023054"/>
    </source>
</evidence>
<evidence type="ECO:0000259" key="6">
    <source>
        <dbReference type="PROSITE" id="PS50192"/>
    </source>
</evidence>
<dbReference type="FunFam" id="1.20.5.110:FF:000058">
    <property type="entry name" value="VAM7p Vacuolar SNARE protein"/>
    <property type="match status" value="1"/>
</dbReference>
<dbReference type="InterPro" id="IPR000727">
    <property type="entry name" value="T_SNARE_dom"/>
</dbReference>
<feature type="compositionally biased region" description="Basic and acidic residues" evidence="5">
    <location>
        <begin position="360"/>
        <end position="379"/>
    </location>
</feature>
<accession>A0AA38HBE1</accession>
<dbReference type="SUPFAM" id="SSF58038">
    <property type="entry name" value="SNARE fusion complex"/>
    <property type="match status" value="1"/>
</dbReference>
<dbReference type="CDD" id="cd06897">
    <property type="entry name" value="PX_SNARE"/>
    <property type="match status" value="1"/>
</dbReference>
<evidence type="ECO:0000256" key="2">
    <source>
        <dbReference type="ARBA" id="ARBA00022554"/>
    </source>
</evidence>
<dbReference type="SMART" id="SM00312">
    <property type="entry name" value="PX"/>
    <property type="match status" value="1"/>
</dbReference>
<dbReference type="Gene3D" id="3.30.1520.10">
    <property type="entry name" value="Phox-like domain"/>
    <property type="match status" value="1"/>
</dbReference>
<dbReference type="EMBL" id="JAKWFO010000005">
    <property type="protein sequence ID" value="KAI9635919.1"/>
    <property type="molecule type" value="Genomic_DNA"/>
</dbReference>
<comment type="function">
    <text evidence="4">Essential for proper morphogenesis of the vacuole. May exist as structural reinforcement on the surface of the vacuolar membrane and be required for maintenance against rupture by osmotic pressure.</text>
</comment>
<dbReference type="SMART" id="SM00397">
    <property type="entry name" value="t_SNARE"/>
    <property type="match status" value="1"/>
</dbReference>
<protein>
    <recommendedName>
        <fullName evidence="10">Syntaxin</fullName>
    </recommendedName>
</protein>
<dbReference type="GO" id="GO:0035091">
    <property type="term" value="F:phosphatidylinositol binding"/>
    <property type="evidence" value="ECO:0007669"/>
    <property type="project" value="InterPro"/>
</dbReference>
<feature type="compositionally biased region" description="Low complexity" evidence="5">
    <location>
        <begin position="123"/>
        <end position="144"/>
    </location>
</feature>
<evidence type="ECO:0008006" key="10">
    <source>
        <dbReference type="Google" id="ProtNLM"/>
    </source>
</evidence>
<feature type="region of interest" description="Disordered" evidence="5">
    <location>
        <begin position="233"/>
        <end position="307"/>
    </location>
</feature>
<feature type="compositionally biased region" description="Gly residues" evidence="5">
    <location>
        <begin position="248"/>
        <end position="266"/>
    </location>
</feature>
<dbReference type="GO" id="GO:0016192">
    <property type="term" value="P:vesicle-mediated transport"/>
    <property type="evidence" value="ECO:0007669"/>
    <property type="project" value="UniProtKB-ARBA"/>
</dbReference>
<organism evidence="8 9">
    <name type="scientific">Dioszegia hungarica</name>
    <dbReference type="NCBI Taxonomy" id="4972"/>
    <lineage>
        <taxon>Eukaryota</taxon>
        <taxon>Fungi</taxon>
        <taxon>Dikarya</taxon>
        <taxon>Basidiomycota</taxon>
        <taxon>Agaricomycotina</taxon>
        <taxon>Tremellomycetes</taxon>
        <taxon>Tremellales</taxon>
        <taxon>Bulleribasidiaceae</taxon>
        <taxon>Dioszegia</taxon>
    </lineage>
</organism>
<feature type="region of interest" description="Disordered" evidence="5">
    <location>
        <begin position="355"/>
        <end position="379"/>
    </location>
</feature>
<feature type="domain" description="PX" evidence="7">
    <location>
        <begin position="2"/>
        <end position="119"/>
    </location>
</feature>
<dbReference type="PANTHER" id="PTHR22775:SF3">
    <property type="entry name" value="SORTING NEXIN-13"/>
    <property type="match status" value="1"/>
</dbReference>
<dbReference type="AlphaFoldDB" id="A0AA38HBE1"/>
<evidence type="ECO:0000256" key="1">
    <source>
        <dbReference type="ARBA" id="ARBA00004116"/>
    </source>
</evidence>
<dbReference type="SUPFAM" id="SSF64268">
    <property type="entry name" value="PX domain"/>
    <property type="match status" value="1"/>
</dbReference>
<evidence type="ECO:0000313" key="8">
    <source>
        <dbReference type="EMBL" id="KAI9635919.1"/>
    </source>
</evidence>
<evidence type="ECO:0000256" key="4">
    <source>
        <dbReference type="ARBA" id="ARBA00054927"/>
    </source>
</evidence>
<comment type="subcellular location">
    <subcellularLocation>
        <location evidence="1">Vacuole</location>
    </subcellularLocation>
</comment>
<dbReference type="PROSITE" id="PS50192">
    <property type="entry name" value="T_SNARE"/>
    <property type="match status" value="1"/>
</dbReference>
<proteinExistence type="predicted"/>
<keyword evidence="2" id="KW-0926">Vacuole</keyword>